<feature type="compositionally biased region" description="Polar residues" evidence="7">
    <location>
        <begin position="51"/>
        <end position="62"/>
    </location>
</feature>
<dbReference type="PROSITE" id="PS50297">
    <property type="entry name" value="ANK_REP_REGION"/>
    <property type="match status" value="2"/>
</dbReference>
<evidence type="ECO:0000256" key="3">
    <source>
        <dbReference type="ARBA" id="ARBA00022741"/>
    </source>
</evidence>
<proteinExistence type="inferred from homology"/>
<dbReference type="InterPro" id="IPR000719">
    <property type="entry name" value="Prot_kinase_dom"/>
</dbReference>
<dbReference type="Pfam" id="PF12796">
    <property type="entry name" value="Ank_2"/>
    <property type="match status" value="2"/>
</dbReference>
<keyword evidence="2" id="KW-0418">Kinase</keyword>
<dbReference type="PANTHER" id="PTHR44329">
    <property type="entry name" value="SERINE/THREONINE-PROTEIN KINASE TNNI3K-RELATED"/>
    <property type="match status" value="1"/>
</dbReference>
<accession>M1VJX3</accession>
<dbReference type="Gene3D" id="3.30.200.20">
    <property type="entry name" value="Phosphorylase Kinase, domain 1"/>
    <property type="match status" value="1"/>
</dbReference>
<feature type="region of interest" description="Disordered" evidence="7">
    <location>
        <begin position="1"/>
        <end position="28"/>
    </location>
</feature>
<evidence type="ECO:0000259" key="8">
    <source>
        <dbReference type="PROSITE" id="PS50011"/>
    </source>
</evidence>
<feature type="compositionally biased region" description="Low complexity" evidence="7">
    <location>
        <begin position="732"/>
        <end position="741"/>
    </location>
</feature>
<dbReference type="STRING" id="280699.M1VJX3"/>
<dbReference type="InterPro" id="IPR017441">
    <property type="entry name" value="Protein_kinase_ATP_BS"/>
</dbReference>
<dbReference type="InterPro" id="IPR002110">
    <property type="entry name" value="Ankyrin_rpt"/>
</dbReference>
<dbReference type="InterPro" id="IPR002048">
    <property type="entry name" value="EF_hand_dom"/>
</dbReference>
<evidence type="ECO:0000256" key="6">
    <source>
        <dbReference type="PROSITE-ProRule" id="PRU10141"/>
    </source>
</evidence>
<feature type="compositionally biased region" description="Polar residues" evidence="7">
    <location>
        <begin position="1297"/>
        <end position="1318"/>
    </location>
</feature>
<feature type="domain" description="EF-hand" evidence="9">
    <location>
        <begin position="237"/>
        <end position="272"/>
    </location>
</feature>
<dbReference type="SUPFAM" id="SSF56112">
    <property type="entry name" value="Protein kinase-like (PK-like)"/>
    <property type="match status" value="1"/>
</dbReference>
<dbReference type="OMA" id="RTKEHEM"/>
<dbReference type="SMART" id="SM00248">
    <property type="entry name" value="ANK"/>
    <property type="match status" value="5"/>
</dbReference>
<organism evidence="10 11">
    <name type="scientific">Cyanidioschyzon merolae (strain NIES-3377 / 10D)</name>
    <name type="common">Unicellular red alga</name>
    <dbReference type="NCBI Taxonomy" id="280699"/>
    <lineage>
        <taxon>Eukaryota</taxon>
        <taxon>Rhodophyta</taxon>
        <taxon>Bangiophyceae</taxon>
        <taxon>Cyanidiales</taxon>
        <taxon>Cyanidiaceae</taxon>
        <taxon>Cyanidioschyzon</taxon>
    </lineage>
</organism>
<dbReference type="PROSITE" id="PS50011">
    <property type="entry name" value="PROTEIN_KINASE_DOM"/>
    <property type="match status" value="1"/>
</dbReference>
<dbReference type="PROSITE" id="PS50222">
    <property type="entry name" value="EF_HAND_2"/>
    <property type="match status" value="2"/>
</dbReference>
<feature type="region of interest" description="Disordered" evidence="7">
    <location>
        <begin position="571"/>
        <end position="601"/>
    </location>
</feature>
<dbReference type="InterPro" id="IPR008271">
    <property type="entry name" value="Ser/Thr_kinase_AS"/>
</dbReference>
<dbReference type="OrthoDB" id="339325at2759"/>
<evidence type="ECO:0000313" key="10">
    <source>
        <dbReference type="EMBL" id="BAM81688.1"/>
    </source>
</evidence>
<feature type="compositionally biased region" description="Basic and acidic residues" evidence="7">
    <location>
        <begin position="583"/>
        <end position="593"/>
    </location>
</feature>
<dbReference type="InterPro" id="IPR011009">
    <property type="entry name" value="Kinase-like_dom_sf"/>
</dbReference>
<dbReference type="GO" id="GO:0004674">
    <property type="term" value="F:protein serine/threonine kinase activity"/>
    <property type="evidence" value="ECO:0007669"/>
    <property type="project" value="UniProtKB-KW"/>
</dbReference>
<feature type="region of interest" description="Disordered" evidence="7">
    <location>
        <begin position="1048"/>
        <end position="1091"/>
    </location>
</feature>
<evidence type="ECO:0000313" key="11">
    <source>
        <dbReference type="Proteomes" id="UP000007014"/>
    </source>
</evidence>
<feature type="compositionally biased region" description="Polar residues" evidence="7">
    <location>
        <begin position="1"/>
        <end position="21"/>
    </location>
</feature>
<feature type="compositionally biased region" description="Low complexity" evidence="7">
    <location>
        <begin position="126"/>
        <end position="135"/>
    </location>
</feature>
<feature type="compositionally biased region" description="Gly residues" evidence="7">
    <location>
        <begin position="1065"/>
        <end position="1078"/>
    </location>
</feature>
<dbReference type="EMBL" id="AP006498">
    <property type="protein sequence ID" value="BAM81688.1"/>
    <property type="molecule type" value="Genomic_DNA"/>
</dbReference>
<evidence type="ECO:0000256" key="5">
    <source>
        <dbReference type="PROSITE-ProRule" id="PRU00023"/>
    </source>
</evidence>
<dbReference type="InterPro" id="IPR011992">
    <property type="entry name" value="EF-hand-dom_pair"/>
</dbReference>
<feature type="compositionally biased region" description="Polar residues" evidence="7">
    <location>
        <begin position="100"/>
        <end position="111"/>
    </location>
</feature>
<dbReference type="KEGG" id="cme:CYME_CMP015C"/>
<keyword evidence="2" id="KW-0723">Serine/threonine-protein kinase</keyword>
<feature type="repeat" description="ANK" evidence="5">
    <location>
        <begin position="1125"/>
        <end position="1157"/>
    </location>
</feature>
<dbReference type="Pfam" id="PF07714">
    <property type="entry name" value="PK_Tyr_Ser-Thr"/>
    <property type="match status" value="1"/>
</dbReference>
<dbReference type="InterPro" id="IPR051681">
    <property type="entry name" value="Ser/Thr_Kinases-Pseudokinases"/>
</dbReference>
<feature type="region of interest" description="Disordered" evidence="7">
    <location>
        <begin position="1293"/>
        <end position="1341"/>
    </location>
</feature>
<dbReference type="eggNOG" id="KOG0498">
    <property type="taxonomic scope" value="Eukaryota"/>
</dbReference>
<feature type="region of interest" description="Disordered" evidence="7">
    <location>
        <begin position="477"/>
        <end position="500"/>
    </location>
</feature>
<name>M1VJX3_CYAM1</name>
<feature type="binding site" evidence="6">
    <location>
        <position position="668"/>
    </location>
    <ligand>
        <name>ATP</name>
        <dbReference type="ChEBI" id="CHEBI:30616"/>
    </ligand>
</feature>
<sequence length="1341" mass="146722">MNLSDESTCRESSGVSDSKTPVTADERLSSKSTVYSIFGLRPQSLEEPNEQRFSSDVLVQSQERGKNDQEASLPVTRQAAAAGCGAQSCDSIATVPQLTGTSLQSRNSEPGLSNPKEAANSFEPASSSSSLSSSSAPYAKPLDTSCAPAPTGIFQTRHAQLKLDRGELWKLRSVFEAHDPQHRGLELPDFYELVHEYFPQASLNDVAFIFRLFDVEQNGRLSLRDFMCGYAIICHATAEERLRLCFAMVDRDACGHLDERQVAQALHLLSSYADLLVQFSSVGDHENTGDHDVDADALLEMARLMVETATKERLKGTLGSARQSRSVCPIATEHAESEVNTHKIAFDEFLEIALRNPHIQHWLADIGSAVGAVHPSLRDQKEVEMIVLEIERLGFIRTEACANAAALPLESRPSTSEASMASSAPVARSLSSSLEETAPSSQEYLQLIHRGRSRESSQRGGSLYLSQSFSTVHLAEQGGQRQLSLPQTPELHQNEARASIPRLHEFSDAELRFGSSPMRMERRYGSFLRASRSVLSHERASAPDSPPVTRNAGEGRALATVADMNEEDQANLDNDGEQSLQEHPSKRLEEHPELLSNEPAAPTMMTTTTSAENLRSSDQAAIAKMTSFLLHSPFVIEYTALRFERKIGEGSFSEVWSGEWLHLPVAIKVFKRFDPSMTGTWPMLRDAGASLTGTCEPPGIDDQTVGTAAASAKTATRPECSTAATIDHGLASSSSSDSESSVEAMTFETDVQGHSAGARLDEALFAADAAAGLSMYGIDKSQTHYNGQQQQQQRKHPRPGMHLLDETPRRLDEFNLVSFVREVELLSQLRHPNVLLYMGATADPRKPLCIVSELFPGGSVHDLLFKRRKRLSKHQKLRIAIAVARGMLYLHSCKPQILHRDLKSSNVLVDESLNRIAICDFGLSALRRAGAGESSNYGSACDADTMGTPYTLAPEVMGGEPYTDKADVYSYSIVLWELLTRKKPFENLMPVQLMYKVYAQNARPPLGEVYAEFQALLSRCWERDPQSRPDFGTILDILEDISLELATNAEDASRSSSDDDTDNTGVGGGSGSSGGGNVGADAHERAAAPSQTKQLQLMNAVVQNDLARVKRLLERGVSPCFCDYDRRTPLHVAAAEGFVDIAVCLLEHGAEVNARDRWGSTPLSEAIRFRHEHCAQVLRDQYGGRIFDQKSHFELIDAVARGDIAAVRSFIGEGVDVRQADYDRRTALHLAAAEGYTEVAKLLVEAGADVMATDRWGSTPLQEAIRFKHPETAVYIESVMGAQLRQRARGLRRDIGGSSSNGAASPQRSLLRTNTPESDQFGRGRSSPAPQSPGNVDYYGD</sequence>
<keyword evidence="11" id="KW-1185">Reference proteome</keyword>
<gene>
    <name evidence="10" type="ORF">CYME_CMP015C</name>
</gene>
<dbReference type="InterPro" id="IPR001245">
    <property type="entry name" value="Ser-Thr/Tyr_kinase_cat_dom"/>
</dbReference>
<protein>
    <submittedName>
        <fullName evidence="10">Similar to Raf/ATN-like protein kinase, with ankyrin repeats</fullName>
    </submittedName>
</protein>
<feature type="region of interest" description="Disordered" evidence="7">
    <location>
        <begin position="100"/>
        <end position="136"/>
    </location>
</feature>
<dbReference type="PRINTS" id="PR01415">
    <property type="entry name" value="ANKYRIN"/>
</dbReference>
<dbReference type="Gene3D" id="1.10.238.10">
    <property type="entry name" value="EF-hand"/>
    <property type="match status" value="1"/>
</dbReference>
<comment type="similarity">
    <text evidence="1">Belongs to the protein kinase superfamily. TKL Ser/Thr protein kinase family.</text>
</comment>
<dbReference type="PROSITE" id="PS00108">
    <property type="entry name" value="PROTEIN_KINASE_ST"/>
    <property type="match status" value="1"/>
</dbReference>
<reference evidence="10 11" key="2">
    <citation type="journal article" date="2007" name="BMC Biol.">
        <title>A 100%-complete sequence reveals unusually simple genomic features in the hot-spring red alga Cyanidioschyzon merolae.</title>
        <authorList>
            <person name="Nozaki H."/>
            <person name="Takano H."/>
            <person name="Misumi O."/>
            <person name="Terasawa K."/>
            <person name="Matsuzaki M."/>
            <person name="Maruyama S."/>
            <person name="Nishida K."/>
            <person name="Yagisawa F."/>
            <person name="Yoshida Y."/>
            <person name="Fujiwara T."/>
            <person name="Takio S."/>
            <person name="Tamura K."/>
            <person name="Chung S.J."/>
            <person name="Nakamura S."/>
            <person name="Kuroiwa H."/>
            <person name="Tanaka K."/>
            <person name="Sato N."/>
            <person name="Kuroiwa T."/>
        </authorList>
    </citation>
    <scope>NUCLEOTIDE SEQUENCE [LARGE SCALE GENOMIC DNA]</scope>
    <source>
        <strain evidence="10 11">10D</strain>
    </source>
</reference>
<dbReference type="InterPro" id="IPR036770">
    <property type="entry name" value="Ankyrin_rpt-contain_sf"/>
</dbReference>
<dbReference type="PROSITE" id="PS00107">
    <property type="entry name" value="PROTEIN_KINASE_ATP"/>
    <property type="match status" value="1"/>
</dbReference>
<dbReference type="SUPFAM" id="SSF47473">
    <property type="entry name" value="EF-hand"/>
    <property type="match status" value="1"/>
</dbReference>
<evidence type="ECO:0000259" key="9">
    <source>
        <dbReference type="PROSITE" id="PS50222"/>
    </source>
</evidence>
<keyword evidence="2" id="KW-0808">Transferase</keyword>
<keyword evidence="3 6" id="KW-0547">Nucleotide-binding</keyword>
<feature type="repeat" description="ANK" evidence="5">
    <location>
        <begin position="1223"/>
        <end position="1255"/>
    </location>
</feature>
<dbReference type="GeneID" id="16995865"/>
<dbReference type="CDD" id="cd13999">
    <property type="entry name" value="STKc_MAP3K-like"/>
    <property type="match status" value="1"/>
</dbReference>
<feature type="region of interest" description="Disordered" evidence="7">
    <location>
        <begin position="40"/>
        <end position="74"/>
    </location>
</feature>
<dbReference type="PROSITE" id="PS50088">
    <property type="entry name" value="ANK_REPEAT"/>
    <property type="match status" value="2"/>
</dbReference>
<dbReference type="Gramene" id="CMP015CT">
    <property type="protein sequence ID" value="CMP015CT"/>
    <property type="gene ID" value="CMP015C"/>
</dbReference>
<keyword evidence="5" id="KW-0040">ANK repeat</keyword>
<dbReference type="eggNOG" id="KOG0192">
    <property type="taxonomic scope" value="Eukaryota"/>
</dbReference>
<feature type="compositionally biased region" description="Polar residues" evidence="7">
    <location>
        <begin position="479"/>
        <end position="491"/>
    </location>
</feature>
<dbReference type="HOGENOM" id="CLU_258377_0_0_1"/>
<feature type="region of interest" description="Disordered" evidence="7">
    <location>
        <begin position="724"/>
        <end position="743"/>
    </location>
</feature>
<evidence type="ECO:0000256" key="4">
    <source>
        <dbReference type="ARBA" id="ARBA00022840"/>
    </source>
</evidence>
<reference evidence="10 11" key="1">
    <citation type="journal article" date="2004" name="Nature">
        <title>Genome sequence of the ultrasmall unicellular red alga Cyanidioschyzon merolae 10D.</title>
        <authorList>
            <person name="Matsuzaki M."/>
            <person name="Misumi O."/>
            <person name="Shin-i T."/>
            <person name="Maruyama S."/>
            <person name="Takahara M."/>
            <person name="Miyagishima S."/>
            <person name="Mori T."/>
            <person name="Nishida K."/>
            <person name="Yagisawa F."/>
            <person name="Nishida K."/>
            <person name="Yoshida Y."/>
            <person name="Nishimura Y."/>
            <person name="Nakao S."/>
            <person name="Kobayashi T."/>
            <person name="Momoyama Y."/>
            <person name="Higashiyama T."/>
            <person name="Minoda A."/>
            <person name="Sano M."/>
            <person name="Nomoto H."/>
            <person name="Oishi K."/>
            <person name="Hayashi H."/>
            <person name="Ohta F."/>
            <person name="Nishizaka S."/>
            <person name="Haga S."/>
            <person name="Miura S."/>
            <person name="Morishita T."/>
            <person name="Kabeya Y."/>
            <person name="Terasawa K."/>
            <person name="Suzuki Y."/>
            <person name="Ishii Y."/>
            <person name="Asakawa S."/>
            <person name="Takano H."/>
            <person name="Ohta N."/>
            <person name="Kuroiwa H."/>
            <person name="Tanaka K."/>
            <person name="Shimizu N."/>
            <person name="Sugano S."/>
            <person name="Sato N."/>
            <person name="Nozaki H."/>
            <person name="Ogasawara N."/>
            <person name="Kohara Y."/>
            <person name="Kuroiwa T."/>
        </authorList>
    </citation>
    <scope>NUCLEOTIDE SEQUENCE [LARGE SCALE GENOMIC DNA]</scope>
    <source>
        <strain evidence="10 11">10D</strain>
    </source>
</reference>
<evidence type="ECO:0000256" key="2">
    <source>
        <dbReference type="ARBA" id="ARBA00022527"/>
    </source>
</evidence>
<evidence type="ECO:0000256" key="7">
    <source>
        <dbReference type="SAM" id="MobiDB-lite"/>
    </source>
</evidence>
<dbReference type="GO" id="GO:0005509">
    <property type="term" value="F:calcium ion binding"/>
    <property type="evidence" value="ECO:0007669"/>
    <property type="project" value="InterPro"/>
</dbReference>
<keyword evidence="4 6" id="KW-0067">ATP-binding</keyword>
<dbReference type="Proteomes" id="UP000007014">
    <property type="component" value="Chromosome 16"/>
</dbReference>
<dbReference type="PANTHER" id="PTHR44329:SF298">
    <property type="entry name" value="MIXED LINEAGE KINASE DOMAIN-LIKE PROTEIN"/>
    <property type="match status" value="1"/>
</dbReference>
<dbReference type="RefSeq" id="XP_005537724.1">
    <property type="nucleotide sequence ID" value="XM_005537667.1"/>
</dbReference>
<dbReference type="Gene3D" id="1.25.40.20">
    <property type="entry name" value="Ankyrin repeat-containing domain"/>
    <property type="match status" value="2"/>
</dbReference>
<feature type="domain" description="EF-hand" evidence="9">
    <location>
        <begin position="201"/>
        <end position="236"/>
    </location>
</feature>
<dbReference type="SUPFAM" id="SSF48403">
    <property type="entry name" value="Ankyrin repeat"/>
    <property type="match status" value="1"/>
</dbReference>
<dbReference type="GO" id="GO:0005524">
    <property type="term" value="F:ATP binding"/>
    <property type="evidence" value="ECO:0007669"/>
    <property type="project" value="UniProtKB-UniRule"/>
</dbReference>
<feature type="domain" description="Protein kinase" evidence="8">
    <location>
        <begin position="641"/>
        <end position="1043"/>
    </location>
</feature>
<evidence type="ECO:0000256" key="1">
    <source>
        <dbReference type="ARBA" id="ARBA00005843"/>
    </source>
</evidence>
<dbReference type="SMART" id="SM00220">
    <property type="entry name" value="S_TKc"/>
    <property type="match status" value="1"/>
</dbReference>
<dbReference type="Gene3D" id="1.10.510.10">
    <property type="entry name" value="Transferase(Phosphotransferase) domain 1"/>
    <property type="match status" value="1"/>
</dbReference>